<evidence type="ECO:0000313" key="2">
    <source>
        <dbReference type="Proteomes" id="UP000499080"/>
    </source>
</evidence>
<evidence type="ECO:0000313" key="1">
    <source>
        <dbReference type="EMBL" id="GBN79638.1"/>
    </source>
</evidence>
<gene>
    <name evidence="1" type="ORF">AVEN_83420_1</name>
</gene>
<accession>A0A4Y2RV33</accession>
<name>A0A4Y2RV33_ARAVE</name>
<sequence>MPCPSFDFKEDLHNEKFQDVISGDLGGHACRKNRLIMGSSPKLSLSGTTICGGAPSCIKVIVCFTCRTCSSGKILIYNNTAYRSQVTDTVFKHVSETFSK</sequence>
<organism evidence="1 2">
    <name type="scientific">Araneus ventricosus</name>
    <name type="common">Orbweaver spider</name>
    <name type="synonym">Epeira ventricosa</name>
    <dbReference type="NCBI Taxonomy" id="182803"/>
    <lineage>
        <taxon>Eukaryota</taxon>
        <taxon>Metazoa</taxon>
        <taxon>Ecdysozoa</taxon>
        <taxon>Arthropoda</taxon>
        <taxon>Chelicerata</taxon>
        <taxon>Arachnida</taxon>
        <taxon>Araneae</taxon>
        <taxon>Araneomorphae</taxon>
        <taxon>Entelegynae</taxon>
        <taxon>Araneoidea</taxon>
        <taxon>Araneidae</taxon>
        <taxon>Araneus</taxon>
    </lineage>
</organism>
<dbReference type="Proteomes" id="UP000499080">
    <property type="component" value="Unassembled WGS sequence"/>
</dbReference>
<reference evidence="1 2" key="1">
    <citation type="journal article" date="2019" name="Sci. Rep.">
        <title>Orb-weaving spider Araneus ventricosus genome elucidates the spidroin gene catalogue.</title>
        <authorList>
            <person name="Kono N."/>
            <person name="Nakamura H."/>
            <person name="Ohtoshi R."/>
            <person name="Moran D.A.P."/>
            <person name="Shinohara A."/>
            <person name="Yoshida Y."/>
            <person name="Fujiwara M."/>
            <person name="Mori M."/>
            <person name="Tomita M."/>
            <person name="Arakawa K."/>
        </authorList>
    </citation>
    <scope>NUCLEOTIDE SEQUENCE [LARGE SCALE GENOMIC DNA]</scope>
</reference>
<protein>
    <submittedName>
        <fullName evidence="1">Uncharacterized protein</fullName>
    </submittedName>
</protein>
<dbReference type="EMBL" id="BGPR01147748">
    <property type="protein sequence ID" value="GBN79638.1"/>
    <property type="molecule type" value="Genomic_DNA"/>
</dbReference>
<dbReference type="AlphaFoldDB" id="A0A4Y2RV33"/>
<comment type="caution">
    <text evidence="1">The sequence shown here is derived from an EMBL/GenBank/DDBJ whole genome shotgun (WGS) entry which is preliminary data.</text>
</comment>
<keyword evidence="2" id="KW-1185">Reference proteome</keyword>
<proteinExistence type="predicted"/>